<dbReference type="Pfam" id="PF01381">
    <property type="entry name" value="HTH_3"/>
    <property type="match status" value="1"/>
</dbReference>
<evidence type="ECO:0000256" key="3">
    <source>
        <dbReference type="PROSITE-ProRule" id="PRU00339"/>
    </source>
</evidence>
<dbReference type="SMART" id="SM00028">
    <property type="entry name" value="TPR"/>
    <property type="match status" value="5"/>
</dbReference>
<feature type="repeat" description="TPR" evidence="3">
    <location>
        <begin position="230"/>
        <end position="263"/>
    </location>
</feature>
<keyword evidence="2 3" id="KW-0802">TPR repeat</keyword>
<sequence length="424" mass="49074">MIGDRIKKLRSEKGLSVEELADGILSPKYIQDIENNTRHLPDDILPEIASRLGTSVDSLLGIEKETNIRKAKELLDSALRYTYRELLDLAKENVIQAKGFQEHFSEELEIKLILLETQILLKEEKIDEAAKNMNKIDGLKVQAFSDLYFVYLRILGAISYFREDFWKAITHFQQAINVKINFEKHAFEVGICYFNLGMVCAYIGNLSWGEQHLKKAESIFQDIGEIKQLTDTFINLGNIYYRRKDYEDALDTYKKAQNLLIYNSDLKTSSFIFNNIGLVYSDLKNYTKAIEYGNRALSLKKKLNRFPNEVMNTLILLMDSHMKLGEAEMAEIYVKELLSYLPNVNASMTRGHSYSTIADFYKSQGNICKYTDYSKQSINIFVKAELYFYAATEAYELGIEIEDTDLICESAKLFYQYHNKLKNH</sequence>
<dbReference type="AlphaFoldDB" id="A0A2W0HBR7"/>
<evidence type="ECO:0000259" key="4">
    <source>
        <dbReference type="PROSITE" id="PS50943"/>
    </source>
</evidence>
<dbReference type="SUPFAM" id="SSF48452">
    <property type="entry name" value="TPR-like"/>
    <property type="match status" value="2"/>
</dbReference>
<organism evidence="5 6">
    <name type="scientific">Alteribacter lacisalsi</name>
    <dbReference type="NCBI Taxonomy" id="2045244"/>
    <lineage>
        <taxon>Bacteria</taxon>
        <taxon>Bacillati</taxon>
        <taxon>Bacillota</taxon>
        <taxon>Bacilli</taxon>
        <taxon>Bacillales</taxon>
        <taxon>Bacillaceae</taxon>
        <taxon>Alteribacter</taxon>
    </lineage>
</organism>
<protein>
    <recommendedName>
        <fullName evidence="4">HTH cro/C1-type domain-containing protein</fullName>
    </recommendedName>
</protein>
<dbReference type="RefSeq" id="WP_110518183.1">
    <property type="nucleotide sequence ID" value="NZ_PDOF01000001.1"/>
</dbReference>
<keyword evidence="1" id="KW-0677">Repeat</keyword>
<feature type="repeat" description="TPR" evidence="3">
    <location>
        <begin position="270"/>
        <end position="303"/>
    </location>
</feature>
<feature type="domain" description="HTH cro/C1-type" evidence="4">
    <location>
        <begin position="6"/>
        <end position="59"/>
    </location>
</feature>
<gene>
    <name evidence="5" type="ORF">CR205_06855</name>
</gene>
<dbReference type="Proteomes" id="UP000248066">
    <property type="component" value="Unassembled WGS sequence"/>
</dbReference>
<evidence type="ECO:0000256" key="2">
    <source>
        <dbReference type="ARBA" id="ARBA00022803"/>
    </source>
</evidence>
<dbReference type="PANTHER" id="PTHR45641:SF19">
    <property type="entry name" value="NEPHROCYSTIN-3"/>
    <property type="match status" value="1"/>
</dbReference>
<dbReference type="Gene3D" id="1.10.260.40">
    <property type="entry name" value="lambda repressor-like DNA-binding domains"/>
    <property type="match status" value="1"/>
</dbReference>
<dbReference type="InterPro" id="IPR010982">
    <property type="entry name" value="Lambda_DNA-bd_dom_sf"/>
</dbReference>
<dbReference type="PANTHER" id="PTHR45641">
    <property type="entry name" value="TETRATRICOPEPTIDE REPEAT PROTEIN (AFU_ORTHOLOGUE AFUA_6G03870)"/>
    <property type="match status" value="1"/>
</dbReference>
<evidence type="ECO:0000313" key="5">
    <source>
        <dbReference type="EMBL" id="PYZ98311.1"/>
    </source>
</evidence>
<dbReference type="InterPro" id="IPR011990">
    <property type="entry name" value="TPR-like_helical_dom_sf"/>
</dbReference>
<accession>A0A2W0HBR7</accession>
<dbReference type="SUPFAM" id="SSF47413">
    <property type="entry name" value="lambda repressor-like DNA-binding domains"/>
    <property type="match status" value="1"/>
</dbReference>
<dbReference type="OrthoDB" id="2470999at2"/>
<comment type="caution">
    <text evidence="5">The sequence shown here is derived from an EMBL/GenBank/DDBJ whole genome shotgun (WGS) entry which is preliminary data.</text>
</comment>
<dbReference type="EMBL" id="PDOF01000001">
    <property type="protein sequence ID" value="PYZ98311.1"/>
    <property type="molecule type" value="Genomic_DNA"/>
</dbReference>
<dbReference type="PROSITE" id="PS50943">
    <property type="entry name" value="HTH_CROC1"/>
    <property type="match status" value="1"/>
</dbReference>
<dbReference type="PROSITE" id="PS50005">
    <property type="entry name" value="TPR"/>
    <property type="match status" value="2"/>
</dbReference>
<dbReference type="PROSITE" id="PS50293">
    <property type="entry name" value="TPR_REGION"/>
    <property type="match status" value="1"/>
</dbReference>
<dbReference type="CDD" id="cd00093">
    <property type="entry name" value="HTH_XRE"/>
    <property type="match status" value="1"/>
</dbReference>
<keyword evidence="6" id="KW-1185">Reference proteome</keyword>
<evidence type="ECO:0000256" key="1">
    <source>
        <dbReference type="ARBA" id="ARBA00022737"/>
    </source>
</evidence>
<reference evidence="5 6" key="1">
    <citation type="submission" date="2017-10" db="EMBL/GenBank/DDBJ databases">
        <title>Bacillus sp. nov., a halophilic bacterium isolated from a Yangshapao Lake.</title>
        <authorList>
            <person name="Wang H."/>
        </authorList>
    </citation>
    <scope>NUCLEOTIDE SEQUENCE [LARGE SCALE GENOMIC DNA]</scope>
    <source>
        <strain evidence="5 6">YSP-3</strain>
    </source>
</reference>
<evidence type="ECO:0000313" key="6">
    <source>
        <dbReference type="Proteomes" id="UP000248066"/>
    </source>
</evidence>
<proteinExistence type="predicted"/>
<name>A0A2W0HBR7_9BACI</name>
<dbReference type="InterPro" id="IPR001387">
    <property type="entry name" value="Cro/C1-type_HTH"/>
</dbReference>
<dbReference type="InterPro" id="IPR019734">
    <property type="entry name" value="TPR_rpt"/>
</dbReference>
<dbReference type="GO" id="GO:0003677">
    <property type="term" value="F:DNA binding"/>
    <property type="evidence" value="ECO:0007669"/>
    <property type="project" value="InterPro"/>
</dbReference>
<dbReference type="Gene3D" id="1.25.40.10">
    <property type="entry name" value="Tetratricopeptide repeat domain"/>
    <property type="match status" value="2"/>
</dbReference>
<dbReference type="SMART" id="SM00530">
    <property type="entry name" value="HTH_XRE"/>
    <property type="match status" value="1"/>
</dbReference>
<dbReference type="Pfam" id="PF13424">
    <property type="entry name" value="TPR_12"/>
    <property type="match status" value="1"/>
</dbReference>